<reference evidence="3 4" key="1">
    <citation type="submission" date="2024-03" db="EMBL/GenBank/DDBJ databases">
        <authorList>
            <person name="Martinez-Hernandez J."/>
        </authorList>
    </citation>
    <scope>NUCLEOTIDE SEQUENCE [LARGE SCALE GENOMIC DNA]</scope>
</reference>
<accession>A0AAV1XR30</accession>
<feature type="transmembrane region" description="Helical" evidence="2">
    <location>
        <begin position="120"/>
        <end position="138"/>
    </location>
</feature>
<keyword evidence="4" id="KW-1185">Reference proteome</keyword>
<dbReference type="EMBL" id="CAXHTB010000017">
    <property type="protein sequence ID" value="CAL0324063.1"/>
    <property type="molecule type" value="Genomic_DNA"/>
</dbReference>
<sequence length="166" mass="17610">MGLSGSKRVEKSVSNSPEFNSSCDSAFSHCLSLTQHSFHGVFPYQLKSASDHLHSLLLPQLPLIHRWLPTPPDRTLVDSALRVVTRQTTTDDTLIGNTLFREWAIRLYTDAVLSAASRAVLLRVPVGVAGIAGIGAVSRAGGEVVGTAIGVYSLGVVVSVFLALSG</sequence>
<evidence type="ECO:0000256" key="1">
    <source>
        <dbReference type="SAM" id="MobiDB-lite"/>
    </source>
</evidence>
<dbReference type="PANTHER" id="PTHR36743">
    <property type="entry name" value="OS04G0495300 PROTEIN"/>
    <property type="match status" value="1"/>
</dbReference>
<dbReference type="PANTHER" id="PTHR36743:SF1">
    <property type="entry name" value="OS04G0495300 PROTEIN"/>
    <property type="match status" value="1"/>
</dbReference>
<keyword evidence="2" id="KW-0812">Transmembrane</keyword>
<dbReference type="Proteomes" id="UP001497480">
    <property type="component" value="Unassembled WGS sequence"/>
</dbReference>
<gene>
    <name evidence="3" type="ORF">LLUT_LOCUS25123</name>
</gene>
<proteinExistence type="predicted"/>
<feature type="transmembrane region" description="Helical" evidence="2">
    <location>
        <begin position="144"/>
        <end position="164"/>
    </location>
</feature>
<name>A0AAV1XR30_LUPLU</name>
<evidence type="ECO:0000313" key="3">
    <source>
        <dbReference type="EMBL" id="CAL0324063.1"/>
    </source>
</evidence>
<feature type="region of interest" description="Disordered" evidence="1">
    <location>
        <begin position="1"/>
        <end position="20"/>
    </location>
</feature>
<evidence type="ECO:0000256" key="2">
    <source>
        <dbReference type="SAM" id="Phobius"/>
    </source>
</evidence>
<keyword evidence="2" id="KW-0472">Membrane</keyword>
<protein>
    <submittedName>
        <fullName evidence="3">Uncharacterized protein</fullName>
    </submittedName>
</protein>
<evidence type="ECO:0000313" key="4">
    <source>
        <dbReference type="Proteomes" id="UP001497480"/>
    </source>
</evidence>
<dbReference type="AlphaFoldDB" id="A0AAV1XR30"/>
<comment type="caution">
    <text evidence="3">The sequence shown here is derived from an EMBL/GenBank/DDBJ whole genome shotgun (WGS) entry which is preliminary data.</text>
</comment>
<keyword evidence="2" id="KW-1133">Transmembrane helix</keyword>
<organism evidence="3 4">
    <name type="scientific">Lupinus luteus</name>
    <name type="common">European yellow lupine</name>
    <dbReference type="NCBI Taxonomy" id="3873"/>
    <lineage>
        <taxon>Eukaryota</taxon>
        <taxon>Viridiplantae</taxon>
        <taxon>Streptophyta</taxon>
        <taxon>Embryophyta</taxon>
        <taxon>Tracheophyta</taxon>
        <taxon>Spermatophyta</taxon>
        <taxon>Magnoliopsida</taxon>
        <taxon>eudicotyledons</taxon>
        <taxon>Gunneridae</taxon>
        <taxon>Pentapetalae</taxon>
        <taxon>rosids</taxon>
        <taxon>fabids</taxon>
        <taxon>Fabales</taxon>
        <taxon>Fabaceae</taxon>
        <taxon>Papilionoideae</taxon>
        <taxon>50 kb inversion clade</taxon>
        <taxon>genistoids sensu lato</taxon>
        <taxon>core genistoids</taxon>
        <taxon>Genisteae</taxon>
        <taxon>Lupinus</taxon>
    </lineage>
</organism>